<accession>A0A1Z4BP06</accession>
<feature type="domain" description="Tyrosine specific protein phosphatases" evidence="2">
    <location>
        <begin position="97"/>
        <end position="149"/>
    </location>
</feature>
<dbReference type="InterPro" id="IPR000387">
    <property type="entry name" value="Tyr_Pase_dom"/>
</dbReference>
<dbReference type="PANTHER" id="PTHR31126:SF72">
    <property type="entry name" value="DUAL SPECIFICITY PROTEIN PHOSPHATASE TPBA"/>
    <property type="match status" value="1"/>
</dbReference>
<gene>
    <name evidence="3" type="ORF">CBG49_07850</name>
</gene>
<name>A0A1Z4BP06_9FLAO</name>
<dbReference type="Proteomes" id="UP000197007">
    <property type="component" value="Chromosome"/>
</dbReference>
<dbReference type="KEGG" id="capn:CBG49_07850"/>
<dbReference type="InterPro" id="IPR016130">
    <property type="entry name" value="Tyr_Pase_AS"/>
</dbReference>
<reference evidence="4" key="1">
    <citation type="submission" date="2017-06" db="EMBL/GenBank/DDBJ databases">
        <title>Complete genome sequence of Capnocytophaga sp. KCOM 1579 (=ChDC OS43) isolated from a human refractory periapical abscess lesion.</title>
        <authorList>
            <person name="Kook J.-K."/>
            <person name="Park S.-N."/>
            <person name="Lim Y.K."/>
            <person name="Roh H."/>
        </authorList>
    </citation>
    <scope>NUCLEOTIDE SEQUENCE [LARGE SCALE GENOMIC DNA]</scope>
    <source>
        <strain evidence="4">ChDC OS43</strain>
    </source>
</reference>
<dbReference type="SUPFAM" id="SSF52799">
    <property type="entry name" value="(Phosphotyrosine protein) phosphatases II"/>
    <property type="match status" value="1"/>
</dbReference>
<evidence type="ECO:0000259" key="2">
    <source>
        <dbReference type="PROSITE" id="PS50056"/>
    </source>
</evidence>
<dbReference type="Pfam" id="PF03162">
    <property type="entry name" value="Y_phosphatase2"/>
    <property type="match status" value="1"/>
</dbReference>
<evidence type="ECO:0000256" key="1">
    <source>
        <dbReference type="ARBA" id="ARBA00009580"/>
    </source>
</evidence>
<evidence type="ECO:0000313" key="3">
    <source>
        <dbReference type="EMBL" id="ASF42992.1"/>
    </source>
</evidence>
<dbReference type="InterPro" id="IPR004861">
    <property type="entry name" value="Siw14-like"/>
</dbReference>
<comment type="similarity">
    <text evidence="1">Belongs to the protein-tyrosine phosphatase family.</text>
</comment>
<dbReference type="PROSITE" id="PS50056">
    <property type="entry name" value="TYR_PHOSPHATASE_2"/>
    <property type="match status" value="1"/>
</dbReference>
<dbReference type="InterPro" id="IPR029021">
    <property type="entry name" value="Prot-tyrosine_phosphatase-like"/>
</dbReference>
<dbReference type="AlphaFoldDB" id="A0A1Z4BP06"/>
<organism evidence="3 4">
    <name type="scientific">Capnocytophaga endodontalis</name>
    <dbReference type="NCBI Taxonomy" id="2708117"/>
    <lineage>
        <taxon>Bacteria</taxon>
        <taxon>Pseudomonadati</taxon>
        <taxon>Bacteroidota</taxon>
        <taxon>Flavobacteriia</taxon>
        <taxon>Flavobacteriales</taxon>
        <taxon>Flavobacteriaceae</taxon>
        <taxon>Capnocytophaga</taxon>
    </lineage>
</organism>
<dbReference type="PROSITE" id="PS00383">
    <property type="entry name" value="TYR_PHOSPHATASE_1"/>
    <property type="match status" value="1"/>
</dbReference>
<proteinExistence type="inferred from homology"/>
<dbReference type="EMBL" id="CP022022">
    <property type="protein sequence ID" value="ASF42992.1"/>
    <property type="molecule type" value="Genomic_DNA"/>
</dbReference>
<protein>
    <submittedName>
        <fullName evidence="3">Protein-tyrosine-phosphatase</fullName>
    </submittedName>
</protein>
<dbReference type="RefSeq" id="WP_088594063.1">
    <property type="nucleotide sequence ID" value="NZ_CP022022.1"/>
</dbReference>
<keyword evidence="4" id="KW-1185">Reference proteome</keyword>
<dbReference type="GO" id="GO:0016791">
    <property type="term" value="F:phosphatase activity"/>
    <property type="evidence" value="ECO:0007669"/>
    <property type="project" value="TreeGrafter"/>
</dbReference>
<evidence type="ECO:0000313" key="4">
    <source>
        <dbReference type="Proteomes" id="UP000197007"/>
    </source>
</evidence>
<dbReference type="PANTHER" id="PTHR31126">
    <property type="entry name" value="TYROSINE-PROTEIN PHOSPHATASE"/>
    <property type="match status" value="1"/>
</dbReference>
<sequence length="182" mass="21213">MKKTLLIYFILFALLPLWSQHKATLIHADANLYKVDSLLYRSEQLVAEDKAIIKNIPIKSIVNLRYFTRSGDKKIFNASDNIKLINHPLLTWRIKAPEIAQTLKIIREHQKQGAVLIHCYHGADRTGIMVAMYRIIYHNWTIEQAKKEMLNGPYGYHSVWKNLEALFTESTVKEVRKHLGMQ</sequence>
<dbReference type="Gene3D" id="3.90.190.10">
    <property type="entry name" value="Protein tyrosine phosphatase superfamily"/>
    <property type="match status" value="1"/>
</dbReference>